<reference evidence="3 4" key="1">
    <citation type="submission" date="2016-07" db="EMBL/GenBank/DDBJ databases">
        <title>Pervasive Adenine N6-methylation of Active Genes in Fungi.</title>
        <authorList>
            <consortium name="DOE Joint Genome Institute"/>
            <person name="Mondo S.J."/>
            <person name="Dannebaum R.O."/>
            <person name="Kuo R.C."/>
            <person name="Labutti K."/>
            <person name="Haridas S."/>
            <person name="Kuo A."/>
            <person name="Salamov A."/>
            <person name="Ahrendt S.R."/>
            <person name="Lipzen A."/>
            <person name="Sullivan W."/>
            <person name="Andreopoulos W.B."/>
            <person name="Clum A."/>
            <person name="Lindquist E."/>
            <person name="Daum C."/>
            <person name="Ramamoorthy G.K."/>
            <person name="Gryganskyi A."/>
            <person name="Culley D."/>
            <person name="Magnuson J.K."/>
            <person name="James T.Y."/>
            <person name="O'Malley M.A."/>
            <person name="Stajich J.E."/>
            <person name="Spatafora J.W."/>
            <person name="Visel A."/>
            <person name="Grigoriev I.V."/>
        </authorList>
    </citation>
    <scope>NUCLEOTIDE SEQUENCE [LARGE SCALE GENOMIC DNA]</scope>
    <source>
        <strain evidence="3 4">CBS 115471</strain>
    </source>
</reference>
<dbReference type="PANTHER" id="PTHR13379">
    <property type="entry name" value="UNCHARACTERIZED DUF1308"/>
    <property type="match status" value="1"/>
</dbReference>
<dbReference type="STRING" id="1231657.A0A1Y1ZEH8"/>
<accession>A0A1Y1ZEH8</accession>
<evidence type="ECO:0000313" key="4">
    <source>
        <dbReference type="Proteomes" id="UP000193144"/>
    </source>
</evidence>
<dbReference type="Pfam" id="PF07000">
    <property type="entry name" value="DUF1308"/>
    <property type="match status" value="1"/>
</dbReference>
<dbReference type="OrthoDB" id="441890at2759"/>
<evidence type="ECO:0000256" key="1">
    <source>
        <dbReference type="SAM" id="MobiDB-lite"/>
    </source>
</evidence>
<comment type="caution">
    <text evidence="3">The sequence shown here is derived from an EMBL/GenBank/DDBJ whole genome shotgun (WGS) entry which is preliminary data.</text>
</comment>
<protein>
    <recommendedName>
        <fullName evidence="2">DUF1308 domain-containing protein</fullName>
    </recommendedName>
</protein>
<dbReference type="InterPro" id="IPR010733">
    <property type="entry name" value="DUF1308"/>
</dbReference>
<feature type="region of interest" description="Disordered" evidence="1">
    <location>
        <begin position="1"/>
        <end position="35"/>
    </location>
</feature>
<gene>
    <name evidence="3" type="ORF">BCR34DRAFT_488497</name>
</gene>
<organism evidence="3 4">
    <name type="scientific">Clohesyomyces aquaticus</name>
    <dbReference type="NCBI Taxonomy" id="1231657"/>
    <lineage>
        <taxon>Eukaryota</taxon>
        <taxon>Fungi</taxon>
        <taxon>Dikarya</taxon>
        <taxon>Ascomycota</taxon>
        <taxon>Pezizomycotina</taxon>
        <taxon>Dothideomycetes</taxon>
        <taxon>Pleosporomycetidae</taxon>
        <taxon>Pleosporales</taxon>
        <taxon>Lindgomycetaceae</taxon>
        <taxon>Clohesyomyces</taxon>
    </lineage>
</organism>
<sequence length="524" mass="58819">MAESVTSDLDDLDDLDLNATLPDDRSSVTPYEDDPEAKAADLQATIAELIQRCNTLYQEVETYVNAVDANQKLAKIQNPVEYRSLRNDFKNELAFLKKLVDMKLPEEKARHYIVSSNLTYYEALWAAAKRSSGLLSFRKYYFWNRRQEEHGSAYHGLSLSKRSQIKGKNAALVDIVAMDGREWIRVSTVSEKRLLFDLAKLGWQNDSDSDDGDIQRSTTTNWEDDDDEDQVDIVKSARELARAARANPIRGRPPQVRFVLTRITSHKLKEIDAVLDKIRATGVQIQCANEIPAAPTLESVLSDLLVDRSRTLSRMLNIDCTILLALISDISHSTCPVLDWYPSEVRAQIKEEEAEKLLPTHLYPAVGSHPMVCTQEAANQMNLIVDTLATDSEKTRANLLLAQKDHSDSSPAELLKAWSSLSDHSAPEGFQLPIRVVESNLPGILPKLPKVSEKIKKELSPLNQAIFFYGWAEGITTVSSNRARARQIEHFINEEGLEDGEAGPHIWLCGESRSLIAKQGRRKG</sequence>
<dbReference type="EMBL" id="MCFA01000098">
    <property type="protein sequence ID" value="ORY08574.1"/>
    <property type="molecule type" value="Genomic_DNA"/>
</dbReference>
<dbReference type="PANTHER" id="PTHR13379:SF0">
    <property type="entry name" value="UPF0415 PROTEIN C7ORF25"/>
    <property type="match status" value="1"/>
</dbReference>
<evidence type="ECO:0000259" key="2">
    <source>
        <dbReference type="Pfam" id="PF07000"/>
    </source>
</evidence>
<dbReference type="AlphaFoldDB" id="A0A1Y1ZEH8"/>
<name>A0A1Y1ZEH8_9PLEO</name>
<keyword evidence="4" id="KW-1185">Reference proteome</keyword>
<proteinExistence type="predicted"/>
<dbReference type="Proteomes" id="UP000193144">
    <property type="component" value="Unassembled WGS sequence"/>
</dbReference>
<feature type="domain" description="DUF1308" evidence="2">
    <location>
        <begin position="316"/>
        <end position="404"/>
    </location>
</feature>
<evidence type="ECO:0000313" key="3">
    <source>
        <dbReference type="EMBL" id="ORY08574.1"/>
    </source>
</evidence>
<feature type="region of interest" description="Disordered" evidence="1">
    <location>
        <begin position="207"/>
        <end position="227"/>
    </location>
</feature>